<dbReference type="EMBL" id="CAJJDN010000116">
    <property type="protein sequence ID" value="CAD8118287.1"/>
    <property type="molecule type" value="Genomic_DNA"/>
</dbReference>
<gene>
    <name evidence="1" type="ORF">PSON_ATCC_30995.1.T1160172</name>
</gene>
<reference evidence="1" key="1">
    <citation type="submission" date="2021-01" db="EMBL/GenBank/DDBJ databases">
        <authorList>
            <consortium name="Genoscope - CEA"/>
            <person name="William W."/>
        </authorList>
    </citation>
    <scope>NUCLEOTIDE SEQUENCE</scope>
</reference>
<organism evidence="1 2">
    <name type="scientific">Paramecium sonneborni</name>
    <dbReference type="NCBI Taxonomy" id="65129"/>
    <lineage>
        <taxon>Eukaryota</taxon>
        <taxon>Sar</taxon>
        <taxon>Alveolata</taxon>
        <taxon>Ciliophora</taxon>
        <taxon>Intramacronucleata</taxon>
        <taxon>Oligohymenophorea</taxon>
        <taxon>Peniculida</taxon>
        <taxon>Parameciidae</taxon>
        <taxon>Paramecium</taxon>
    </lineage>
</organism>
<evidence type="ECO:0000313" key="1">
    <source>
        <dbReference type="EMBL" id="CAD8118287.1"/>
    </source>
</evidence>
<evidence type="ECO:0000313" key="2">
    <source>
        <dbReference type="Proteomes" id="UP000692954"/>
    </source>
</evidence>
<sequence>MIDNPETPFSGIIQGYVPTKTAFFETLELNPEA</sequence>
<accession>A0A8S1QUD6</accession>
<proteinExistence type="predicted"/>
<comment type="caution">
    <text evidence="1">The sequence shown here is derived from an EMBL/GenBank/DDBJ whole genome shotgun (WGS) entry which is preliminary data.</text>
</comment>
<dbReference type="Proteomes" id="UP000692954">
    <property type="component" value="Unassembled WGS sequence"/>
</dbReference>
<keyword evidence="2" id="KW-1185">Reference proteome</keyword>
<dbReference type="AlphaFoldDB" id="A0A8S1QUD6"/>
<name>A0A8S1QUD6_9CILI</name>
<protein>
    <submittedName>
        <fullName evidence="1">Uncharacterized protein</fullName>
    </submittedName>
</protein>